<keyword evidence="2" id="KW-1185">Reference proteome</keyword>
<dbReference type="PANTHER" id="PTHR45661:SF3">
    <property type="entry name" value="IG-LIKE DOMAIN-CONTAINING PROTEIN"/>
    <property type="match status" value="1"/>
</dbReference>
<dbReference type="Gene3D" id="3.80.10.10">
    <property type="entry name" value="Ribonuclease Inhibitor"/>
    <property type="match status" value="1"/>
</dbReference>
<dbReference type="AlphaFoldDB" id="A0AAD3GZD3"/>
<dbReference type="InterPro" id="IPR032675">
    <property type="entry name" value="LRR_dom_sf"/>
</dbReference>
<evidence type="ECO:0000313" key="1">
    <source>
        <dbReference type="EMBL" id="GFH44596.1"/>
    </source>
</evidence>
<dbReference type="InterPro" id="IPR053139">
    <property type="entry name" value="Surface_bspA-like"/>
</dbReference>
<reference evidence="1 2" key="1">
    <citation type="journal article" date="2021" name="Sci. Rep.">
        <title>The genome of the diatom Chaetoceros tenuissimus carries an ancient integrated fragment of an extant virus.</title>
        <authorList>
            <person name="Hongo Y."/>
            <person name="Kimura K."/>
            <person name="Takaki Y."/>
            <person name="Yoshida Y."/>
            <person name="Baba S."/>
            <person name="Kobayashi G."/>
            <person name="Nagasaki K."/>
            <person name="Hano T."/>
            <person name="Tomaru Y."/>
        </authorList>
    </citation>
    <scope>NUCLEOTIDE SEQUENCE [LARGE SCALE GENOMIC DNA]</scope>
    <source>
        <strain evidence="1 2">NIES-3715</strain>
    </source>
</reference>
<dbReference type="Pfam" id="PF13306">
    <property type="entry name" value="LRR_5"/>
    <property type="match status" value="1"/>
</dbReference>
<sequence length="260" mass="30071">MRVQTEEWRRFIPGVRMYKGKKTLFYNGEILWDRYEYLVYDQEERNSWEVIIVLPGVEEIPADTFSECENVKVVIMGRIEDAAFSNCWNLAYVRLSRNLEFIGEEAFRVCESLTSIFIPPSCRWIGNLAFERCSRLIILSVPQETELGRNIIADTALLTCAPATTNNLGWYGNHDEVNEWIKTINGDTEEFALHRACLSYNPITDIIYGIVKRQGLNALKKKNEAGISPLEYLEANPFAEILDQRAFMKRYVLDMMGEVD</sequence>
<protein>
    <recommendedName>
        <fullName evidence="3">Leucine-rich repeat domain-containing protein</fullName>
    </recommendedName>
</protein>
<organism evidence="1 2">
    <name type="scientific">Chaetoceros tenuissimus</name>
    <dbReference type="NCBI Taxonomy" id="426638"/>
    <lineage>
        <taxon>Eukaryota</taxon>
        <taxon>Sar</taxon>
        <taxon>Stramenopiles</taxon>
        <taxon>Ochrophyta</taxon>
        <taxon>Bacillariophyta</taxon>
        <taxon>Coscinodiscophyceae</taxon>
        <taxon>Chaetocerotophycidae</taxon>
        <taxon>Chaetocerotales</taxon>
        <taxon>Chaetocerotaceae</taxon>
        <taxon>Chaetoceros</taxon>
    </lineage>
</organism>
<dbReference type="Proteomes" id="UP001054902">
    <property type="component" value="Unassembled WGS sequence"/>
</dbReference>
<evidence type="ECO:0000313" key="2">
    <source>
        <dbReference type="Proteomes" id="UP001054902"/>
    </source>
</evidence>
<proteinExistence type="predicted"/>
<dbReference type="PANTHER" id="PTHR45661">
    <property type="entry name" value="SURFACE ANTIGEN"/>
    <property type="match status" value="1"/>
</dbReference>
<gene>
    <name evidence="1" type="ORF">CTEN210_01070</name>
</gene>
<name>A0AAD3GZD3_9STRA</name>
<evidence type="ECO:0008006" key="3">
    <source>
        <dbReference type="Google" id="ProtNLM"/>
    </source>
</evidence>
<dbReference type="SUPFAM" id="SSF52058">
    <property type="entry name" value="L domain-like"/>
    <property type="match status" value="1"/>
</dbReference>
<dbReference type="InterPro" id="IPR026906">
    <property type="entry name" value="LRR_5"/>
</dbReference>
<comment type="caution">
    <text evidence="1">The sequence shown here is derived from an EMBL/GenBank/DDBJ whole genome shotgun (WGS) entry which is preliminary data.</text>
</comment>
<accession>A0AAD3GZD3</accession>
<dbReference type="EMBL" id="BLLK01000020">
    <property type="protein sequence ID" value="GFH44596.1"/>
    <property type="molecule type" value="Genomic_DNA"/>
</dbReference>